<keyword evidence="8" id="KW-1185">Reference proteome</keyword>
<keyword evidence="4 6" id="KW-0472">Membrane</keyword>
<feature type="transmembrane region" description="Helical" evidence="6">
    <location>
        <begin position="482"/>
        <end position="506"/>
    </location>
</feature>
<keyword evidence="3 6" id="KW-1133">Transmembrane helix</keyword>
<evidence type="ECO:0000256" key="3">
    <source>
        <dbReference type="ARBA" id="ARBA00022989"/>
    </source>
</evidence>
<dbReference type="PRINTS" id="PR00447">
    <property type="entry name" value="NATRESASSCMP"/>
</dbReference>
<accession>A0ABQ8VYD2</accession>
<sequence>MSHQYDDPPKSNWTKKFLSASRVVVHHVRKHVGVGLVCSIAYFDPGNWGVDLQAGSTYGYRLLFVVLVAGLIAVILQVLATRLGCVTGLDLASHCRLLLHSHPKYPRLVRWIALYPLYILAEVAIISTDLAELLGSAMALCMLFPKLQLWQGVLITAGDVIFLLALKDPLRGRPVRAFELAMAFLVLAVLTCMCIIISRVHVEWNHAFQGYLPSKYIFPNGAFYTSVGILGATVMPHSLFLGSALATQDRDSPPESQYPSRSIDSSISSTSTVFSARGSPETSARKETPEGGLRTRGKSHTSISRIIQPFRLIVAQVFRTHPETTYGAKYNIRRHEDWENNSFDFVKRHLYHGIVDMTGSLLGFAVVINSMILILSSAVFFSGNGSGQTQLAAGLFDAYDLIRSAVGRSAATLFAIALLAAGQVSAIRLRSTIRILTICQAVAEGFLRWRVSPIIRRLFTRIIAIIPSMAVAIAFGRPGINALLVISQVILSIVLPFITLPLLYLTSSKKFMRVERPCSCCPTNSSPEMIPADLERVPSHPHEFSGNSDTPCHDLEEGYHSDPSIEISDKLSHPITPLSDLRWIGSNTTKSCEIVVNATANADTSAVVIETHRCRGTQIDYSNNMFITFLLCGVWIVIAAANVYAIVALAMGQSS</sequence>
<gene>
    <name evidence="7" type="ORF">C8R41DRAFT_203105</name>
</gene>
<feature type="transmembrane region" description="Helical" evidence="6">
    <location>
        <begin position="401"/>
        <end position="421"/>
    </location>
</feature>
<dbReference type="NCBIfam" id="NF037982">
    <property type="entry name" value="Nramp_1"/>
    <property type="match status" value="1"/>
</dbReference>
<proteinExistence type="predicted"/>
<dbReference type="Proteomes" id="UP001150217">
    <property type="component" value="Unassembled WGS sequence"/>
</dbReference>
<evidence type="ECO:0000256" key="2">
    <source>
        <dbReference type="ARBA" id="ARBA00022692"/>
    </source>
</evidence>
<comment type="subcellular location">
    <subcellularLocation>
        <location evidence="1">Membrane</location>
        <topology evidence="1">Multi-pass membrane protein</topology>
    </subcellularLocation>
</comment>
<feature type="transmembrane region" description="Helical" evidence="6">
    <location>
        <begin position="108"/>
        <end position="127"/>
    </location>
</feature>
<evidence type="ECO:0000256" key="1">
    <source>
        <dbReference type="ARBA" id="ARBA00004141"/>
    </source>
</evidence>
<feature type="transmembrane region" description="Helical" evidence="6">
    <location>
        <begin position="361"/>
        <end position="381"/>
    </location>
</feature>
<dbReference type="Pfam" id="PF01566">
    <property type="entry name" value="Nramp"/>
    <property type="match status" value="2"/>
</dbReference>
<evidence type="ECO:0000256" key="6">
    <source>
        <dbReference type="SAM" id="Phobius"/>
    </source>
</evidence>
<keyword evidence="2 6" id="KW-0812">Transmembrane</keyword>
<feature type="transmembrane region" description="Helical" evidence="6">
    <location>
        <begin position="458"/>
        <end position="476"/>
    </location>
</feature>
<evidence type="ECO:0000313" key="7">
    <source>
        <dbReference type="EMBL" id="KAJ4501396.1"/>
    </source>
</evidence>
<feature type="transmembrane region" description="Helical" evidence="6">
    <location>
        <begin position="222"/>
        <end position="246"/>
    </location>
</feature>
<feature type="transmembrane region" description="Helical" evidence="6">
    <location>
        <begin position="625"/>
        <end position="651"/>
    </location>
</feature>
<feature type="compositionally biased region" description="Low complexity" evidence="5">
    <location>
        <begin position="257"/>
        <end position="275"/>
    </location>
</feature>
<feature type="transmembrane region" description="Helical" evidence="6">
    <location>
        <begin position="178"/>
        <end position="202"/>
    </location>
</feature>
<protein>
    <submittedName>
        <fullName evidence="7">Natural resistance-associated macrophage protein-domain-containing protein</fullName>
    </submittedName>
</protein>
<feature type="region of interest" description="Disordered" evidence="5">
    <location>
        <begin position="246"/>
        <end position="301"/>
    </location>
</feature>
<name>A0ABQ8VYD2_9AGAR</name>
<evidence type="ECO:0000256" key="4">
    <source>
        <dbReference type="ARBA" id="ARBA00023136"/>
    </source>
</evidence>
<feature type="transmembrane region" description="Helical" evidence="6">
    <location>
        <begin position="58"/>
        <end position="79"/>
    </location>
</feature>
<dbReference type="InterPro" id="IPR001046">
    <property type="entry name" value="NRAMP_fam"/>
</dbReference>
<evidence type="ECO:0000256" key="5">
    <source>
        <dbReference type="SAM" id="MobiDB-lite"/>
    </source>
</evidence>
<dbReference type="PANTHER" id="PTHR11706">
    <property type="entry name" value="SOLUTE CARRIER PROTEIN FAMILY 11 MEMBER"/>
    <property type="match status" value="1"/>
</dbReference>
<comment type="caution">
    <text evidence="7">The sequence shown here is derived from an EMBL/GenBank/DDBJ whole genome shotgun (WGS) entry which is preliminary data.</text>
</comment>
<organism evidence="7 8">
    <name type="scientific">Lentinula lateritia</name>
    <dbReference type="NCBI Taxonomy" id="40482"/>
    <lineage>
        <taxon>Eukaryota</taxon>
        <taxon>Fungi</taxon>
        <taxon>Dikarya</taxon>
        <taxon>Basidiomycota</taxon>
        <taxon>Agaricomycotina</taxon>
        <taxon>Agaricomycetes</taxon>
        <taxon>Agaricomycetidae</taxon>
        <taxon>Agaricales</taxon>
        <taxon>Marasmiineae</taxon>
        <taxon>Omphalotaceae</taxon>
        <taxon>Lentinula</taxon>
    </lineage>
</organism>
<evidence type="ECO:0000313" key="8">
    <source>
        <dbReference type="Proteomes" id="UP001150217"/>
    </source>
</evidence>
<dbReference type="EMBL" id="JANVFT010000002">
    <property type="protein sequence ID" value="KAJ4501396.1"/>
    <property type="molecule type" value="Genomic_DNA"/>
</dbReference>
<feature type="transmembrane region" description="Helical" evidence="6">
    <location>
        <begin position="147"/>
        <end position="166"/>
    </location>
</feature>
<dbReference type="PANTHER" id="PTHR11706:SF101">
    <property type="entry name" value="MANGANESE TRANSPORTER SMF1"/>
    <property type="match status" value="1"/>
</dbReference>
<reference evidence="7" key="1">
    <citation type="submission" date="2022-08" db="EMBL/GenBank/DDBJ databases">
        <title>A Global Phylogenomic Analysis of the Shiitake Genus Lentinula.</title>
        <authorList>
            <consortium name="DOE Joint Genome Institute"/>
            <person name="Sierra-Patev S."/>
            <person name="Min B."/>
            <person name="Naranjo-Ortiz M."/>
            <person name="Looney B."/>
            <person name="Konkel Z."/>
            <person name="Slot J.C."/>
            <person name="Sakamoto Y."/>
            <person name="Steenwyk J.L."/>
            <person name="Rokas A."/>
            <person name="Carro J."/>
            <person name="Camarero S."/>
            <person name="Ferreira P."/>
            <person name="Molpeceres G."/>
            <person name="Ruiz-Duenas F.J."/>
            <person name="Serrano A."/>
            <person name="Henrissat B."/>
            <person name="Drula E."/>
            <person name="Hughes K.W."/>
            <person name="Mata J.L."/>
            <person name="Ishikawa N.K."/>
            <person name="Vargas-Isla R."/>
            <person name="Ushijima S."/>
            <person name="Smith C.A."/>
            <person name="Ahrendt S."/>
            <person name="Andreopoulos W."/>
            <person name="He G."/>
            <person name="Labutti K."/>
            <person name="Lipzen A."/>
            <person name="Ng V."/>
            <person name="Riley R."/>
            <person name="Sandor L."/>
            <person name="Barry K."/>
            <person name="Martinez A.T."/>
            <person name="Xiao Y."/>
            <person name="Gibbons J.G."/>
            <person name="Terashima K."/>
            <person name="Grigoriev I.V."/>
            <person name="Hibbett D.S."/>
        </authorList>
    </citation>
    <scope>NUCLEOTIDE SEQUENCE</scope>
    <source>
        <strain evidence="7">RHP3577 ss4</strain>
    </source>
</reference>